<keyword evidence="5 11" id="KW-0479">Metal-binding</keyword>
<dbReference type="PANTHER" id="PTHR31517">
    <property type="match status" value="1"/>
</dbReference>
<dbReference type="GO" id="GO:0042744">
    <property type="term" value="P:hydrogen peroxide catabolic process"/>
    <property type="evidence" value="ECO:0007669"/>
    <property type="project" value="UniProtKB-KW"/>
</dbReference>
<evidence type="ECO:0000256" key="4">
    <source>
        <dbReference type="ARBA" id="ARBA00022617"/>
    </source>
</evidence>
<comment type="cofactor">
    <cofactor evidence="11 14">
        <name>Ca(2+)</name>
        <dbReference type="ChEBI" id="CHEBI:29108"/>
    </cofactor>
    <text evidence="11 14">Binds 2 calcium ions per subunit.</text>
</comment>
<dbReference type="GO" id="GO:0005576">
    <property type="term" value="C:extracellular region"/>
    <property type="evidence" value="ECO:0007669"/>
    <property type="project" value="UniProtKB-SubCell"/>
</dbReference>
<evidence type="ECO:0000259" key="16">
    <source>
        <dbReference type="PROSITE" id="PS50873"/>
    </source>
</evidence>
<dbReference type="InterPro" id="IPR002016">
    <property type="entry name" value="Haem_peroxidase"/>
</dbReference>
<dbReference type="Gene3D" id="1.10.420.10">
    <property type="entry name" value="Peroxidase, domain 2"/>
    <property type="match status" value="1"/>
</dbReference>
<comment type="function">
    <text evidence="14">Removal of H(2)O(2), oxidation of toxic reductants, biosynthesis and degradation of lignin, suberization, auxin catabolism, response to environmental stresses such as wounding, pathogen attack and oxidative stress.</text>
</comment>
<reference evidence="17" key="1">
    <citation type="submission" date="2020-06" db="EMBL/GenBank/DDBJ databases">
        <authorList>
            <person name="Li T."/>
            <person name="Hu X."/>
            <person name="Zhang T."/>
            <person name="Song X."/>
            <person name="Zhang H."/>
            <person name="Dai N."/>
            <person name="Sheng W."/>
            <person name="Hou X."/>
            <person name="Wei L."/>
        </authorList>
    </citation>
    <scope>NUCLEOTIDE SEQUENCE</scope>
    <source>
        <strain evidence="17">G02</strain>
        <tissue evidence="17">Leaf</tissue>
    </source>
</reference>
<evidence type="ECO:0000256" key="7">
    <source>
        <dbReference type="ARBA" id="ARBA00023002"/>
    </source>
</evidence>
<dbReference type="PRINTS" id="PR00461">
    <property type="entry name" value="PLPEROXIDASE"/>
</dbReference>
<dbReference type="InterPro" id="IPR000823">
    <property type="entry name" value="Peroxidase_pln"/>
</dbReference>
<feature type="binding site" evidence="10">
    <location>
        <position position="215"/>
    </location>
    <ligand>
        <name>substrate</name>
    </ligand>
</feature>
<evidence type="ECO:0000256" key="12">
    <source>
        <dbReference type="PIRSR" id="PIRSR600823-4"/>
    </source>
</evidence>
<feature type="domain" description="Plant heme peroxidase family profile" evidence="16">
    <location>
        <begin position="55"/>
        <end position="405"/>
    </location>
</feature>
<dbReference type="GO" id="GO:0046872">
    <property type="term" value="F:metal ion binding"/>
    <property type="evidence" value="ECO:0007669"/>
    <property type="project" value="UniProtKB-UniRule"/>
</dbReference>
<comment type="subcellular location">
    <subcellularLocation>
        <location evidence="14">Secreted</location>
    </subcellularLocation>
</comment>
<proteinExistence type="inferred from homology"/>
<evidence type="ECO:0000256" key="1">
    <source>
        <dbReference type="ARBA" id="ARBA00000189"/>
    </source>
</evidence>
<dbReference type="SUPFAM" id="SSF48113">
    <property type="entry name" value="Heme-dependent peroxidases"/>
    <property type="match status" value="2"/>
</dbReference>
<dbReference type="PROSITE" id="PS50873">
    <property type="entry name" value="PEROXIDASE_4"/>
    <property type="match status" value="1"/>
</dbReference>
<dbReference type="InterPro" id="IPR019794">
    <property type="entry name" value="Peroxidases_AS"/>
</dbReference>
<evidence type="ECO:0000256" key="5">
    <source>
        <dbReference type="ARBA" id="ARBA00022723"/>
    </source>
</evidence>
<dbReference type="Pfam" id="PF00141">
    <property type="entry name" value="peroxidase"/>
    <property type="match status" value="1"/>
</dbReference>
<evidence type="ECO:0000256" key="13">
    <source>
        <dbReference type="PIRSR" id="PIRSR600823-5"/>
    </source>
</evidence>
<protein>
    <recommendedName>
        <fullName evidence="2 14">Peroxidase</fullName>
        <ecNumber evidence="2 14">1.11.1.7</ecNumber>
    </recommendedName>
</protein>
<feature type="chain" id="PRO_5043087564" description="Peroxidase" evidence="14">
    <location>
        <begin position="31"/>
        <end position="405"/>
    </location>
</feature>
<feature type="disulfide bond" evidence="13">
    <location>
        <begin position="252"/>
        <end position="284"/>
    </location>
</feature>
<dbReference type="GO" id="GO:0006979">
    <property type="term" value="P:response to oxidative stress"/>
    <property type="evidence" value="ECO:0007669"/>
    <property type="project" value="UniProtKB-UniRule"/>
</dbReference>
<feature type="binding site" description="axial binding residue" evidence="11">
    <location>
        <position position="245"/>
    </location>
    <ligand>
        <name>heme b</name>
        <dbReference type="ChEBI" id="CHEBI:60344"/>
    </ligand>
    <ligandPart>
        <name>Fe</name>
        <dbReference type="ChEBI" id="CHEBI:18248"/>
    </ligandPart>
</feature>
<keyword evidence="6 11" id="KW-0106">Calcium</keyword>
<comment type="catalytic activity">
    <reaction evidence="1 14">
        <text>2 a phenolic donor + H2O2 = 2 a phenolic radical donor + 2 H2O</text>
        <dbReference type="Rhea" id="RHEA:56136"/>
        <dbReference type="ChEBI" id="CHEBI:15377"/>
        <dbReference type="ChEBI" id="CHEBI:16240"/>
        <dbReference type="ChEBI" id="CHEBI:139520"/>
        <dbReference type="ChEBI" id="CHEBI:139521"/>
        <dbReference type="EC" id="1.11.1.7"/>
    </reaction>
</comment>
<feature type="signal peptide" evidence="14">
    <location>
        <begin position="1"/>
        <end position="30"/>
    </location>
</feature>
<dbReference type="PRINTS" id="PR00458">
    <property type="entry name" value="PEROXIDASE"/>
</dbReference>
<feature type="binding site" evidence="11">
    <location>
        <position position="100"/>
    </location>
    <ligand>
        <name>Ca(2+)</name>
        <dbReference type="ChEBI" id="CHEBI:29108"/>
        <label>1</label>
    </ligand>
</feature>
<dbReference type="InterPro" id="IPR010255">
    <property type="entry name" value="Haem_peroxidase_sf"/>
</dbReference>
<feature type="binding site" evidence="11">
    <location>
        <position position="324"/>
    </location>
    <ligand>
        <name>Ca(2+)</name>
        <dbReference type="ChEBI" id="CHEBI:29108"/>
        <label>2</label>
    </ligand>
</feature>
<name>A0AAW2KB23_SESRA</name>
<keyword evidence="14" id="KW-0964">Secreted</keyword>
<feature type="binding site" evidence="11">
    <location>
        <position position="97"/>
    </location>
    <ligand>
        <name>Ca(2+)</name>
        <dbReference type="ChEBI" id="CHEBI:29108"/>
        <label>1</label>
    </ligand>
</feature>
<dbReference type="PANTHER" id="PTHR31517:SF84">
    <property type="entry name" value="PEROXIDASE"/>
    <property type="match status" value="1"/>
</dbReference>
<keyword evidence="14" id="KW-0376">Hydrogen peroxide</keyword>
<sequence length="405" mass="45672">MRNFGMDFTRKLSFLVFTLCVLISLKNQNAETSRKASFQNPVERKLQEDDGLHEWLRYDYYNESCPLGERIIRSTVQELYGFRPDVAPALLRLVFHDCFVEEPFWVFDLFLSLSLEMECLSIFLMGRLLAHLVFHDCIVKVSVILIFFKIQNMICFFHLSFLGDGMLTDILNDQIVSTLVFSACILKAGGPFYPLYTGRRDGIVAYPIIATYELPSPLDDLSKTIESFASRGFDERETVSLLGAHSTGTIHCKFFFHRLYNFSGGDGPDPSIDPEFLQLLRSNCSSIHHSSGPASASPSLSPLPSTDGNNLSTVVSQDAGMKMDYEGPRTGFGTLYYRSLLQRKGLLFVDQQLTSGAETETWVRAYASDLSLFQRDFGLAMIKLSNLKVLTAPKGQVRLNCRKVN</sequence>
<evidence type="ECO:0000256" key="11">
    <source>
        <dbReference type="PIRSR" id="PIRSR600823-3"/>
    </source>
</evidence>
<keyword evidence="13" id="KW-1015">Disulfide bond</keyword>
<dbReference type="AlphaFoldDB" id="A0AAW2KB23"/>
<reference evidence="17" key="2">
    <citation type="journal article" date="2024" name="Plant">
        <title>Genomic evolution and insights into agronomic trait innovations of Sesamum species.</title>
        <authorList>
            <person name="Miao H."/>
            <person name="Wang L."/>
            <person name="Qu L."/>
            <person name="Liu H."/>
            <person name="Sun Y."/>
            <person name="Le M."/>
            <person name="Wang Q."/>
            <person name="Wei S."/>
            <person name="Zheng Y."/>
            <person name="Lin W."/>
            <person name="Duan Y."/>
            <person name="Cao H."/>
            <person name="Xiong S."/>
            <person name="Wang X."/>
            <person name="Wei L."/>
            <person name="Li C."/>
            <person name="Ma Q."/>
            <person name="Ju M."/>
            <person name="Zhao R."/>
            <person name="Li G."/>
            <person name="Mu C."/>
            <person name="Tian Q."/>
            <person name="Mei H."/>
            <person name="Zhang T."/>
            <person name="Gao T."/>
            <person name="Zhang H."/>
        </authorList>
    </citation>
    <scope>NUCLEOTIDE SEQUENCE</scope>
    <source>
        <strain evidence="17">G02</strain>
    </source>
</reference>
<dbReference type="Gene3D" id="1.10.520.10">
    <property type="match status" value="2"/>
</dbReference>
<dbReference type="PROSITE" id="PS00436">
    <property type="entry name" value="PEROXIDASE_2"/>
    <property type="match status" value="1"/>
</dbReference>
<dbReference type="EC" id="1.11.1.7" evidence="2 14"/>
<evidence type="ECO:0000256" key="10">
    <source>
        <dbReference type="PIRSR" id="PIRSR600823-2"/>
    </source>
</evidence>
<evidence type="ECO:0000256" key="14">
    <source>
        <dbReference type="RuleBase" id="RU362060"/>
    </source>
</evidence>
<evidence type="ECO:0000256" key="15">
    <source>
        <dbReference type="SAM" id="MobiDB-lite"/>
    </source>
</evidence>
<gene>
    <name evidence="17" type="ORF">Sradi_6229000</name>
</gene>
<keyword evidence="4 14" id="KW-0349">Heme</keyword>
<evidence type="ECO:0000256" key="2">
    <source>
        <dbReference type="ARBA" id="ARBA00012313"/>
    </source>
</evidence>
<evidence type="ECO:0000256" key="3">
    <source>
        <dbReference type="ARBA" id="ARBA00022559"/>
    </source>
</evidence>
<dbReference type="EMBL" id="JACGWJ010000029">
    <property type="protein sequence ID" value="KAL0303609.1"/>
    <property type="molecule type" value="Genomic_DNA"/>
</dbReference>
<comment type="cofactor">
    <cofactor evidence="11 14">
        <name>heme b</name>
        <dbReference type="ChEBI" id="CHEBI:60344"/>
    </cofactor>
    <text evidence="11 14">Binds 1 heme b (iron(II)-protoporphyrin IX) group per subunit.</text>
</comment>
<comment type="similarity">
    <text evidence="14">Belongs to the peroxidase family. Classical plant (class III) peroxidase subfamily.</text>
</comment>
<feature type="compositionally biased region" description="Low complexity" evidence="15">
    <location>
        <begin position="290"/>
        <end position="305"/>
    </location>
</feature>
<comment type="caution">
    <text evidence="17">The sequence shown here is derived from an EMBL/GenBank/DDBJ whole genome shotgun (WGS) entry which is preliminary data.</text>
</comment>
<organism evidence="17">
    <name type="scientific">Sesamum radiatum</name>
    <name type="common">Black benniseed</name>
    <dbReference type="NCBI Taxonomy" id="300843"/>
    <lineage>
        <taxon>Eukaryota</taxon>
        <taxon>Viridiplantae</taxon>
        <taxon>Streptophyta</taxon>
        <taxon>Embryophyta</taxon>
        <taxon>Tracheophyta</taxon>
        <taxon>Spermatophyta</taxon>
        <taxon>Magnoliopsida</taxon>
        <taxon>eudicotyledons</taxon>
        <taxon>Gunneridae</taxon>
        <taxon>Pentapetalae</taxon>
        <taxon>asterids</taxon>
        <taxon>lamiids</taxon>
        <taxon>Lamiales</taxon>
        <taxon>Pedaliaceae</taxon>
        <taxon>Sesamum</taxon>
    </lineage>
</organism>
<keyword evidence="8 11" id="KW-0408">Iron</keyword>
<evidence type="ECO:0000313" key="17">
    <source>
        <dbReference type="EMBL" id="KAL0303609.1"/>
    </source>
</evidence>
<evidence type="ECO:0000256" key="9">
    <source>
        <dbReference type="PIRSR" id="PIRSR600823-1"/>
    </source>
</evidence>
<feature type="region of interest" description="Disordered" evidence="15">
    <location>
        <begin position="290"/>
        <end position="313"/>
    </location>
</feature>
<accession>A0AAW2KB23</accession>
<feature type="site" description="Transition state stabilizer" evidence="12">
    <location>
        <position position="92"/>
    </location>
</feature>
<keyword evidence="14" id="KW-0732">Signal</keyword>
<keyword evidence="3 14" id="KW-0575">Peroxidase</keyword>
<feature type="binding site" evidence="11">
    <location>
        <position position="108"/>
    </location>
    <ligand>
        <name>Ca(2+)</name>
        <dbReference type="ChEBI" id="CHEBI:29108"/>
        <label>1</label>
    </ligand>
</feature>
<dbReference type="GO" id="GO:0140825">
    <property type="term" value="F:lactoperoxidase activity"/>
    <property type="evidence" value="ECO:0007669"/>
    <property type="project" value="UniProtKB-EC"/>
</dbReference>
<dbReference type="GO" id="GO:0020037">
    <property type="term" value="F:heme binding"/>
    <property type="evidence" value="ECO:0007669"/>
    <property type="project" value="UniProtKB-UniRule"/>
</dbReference>
<feature type="disulfide bond" evidence="13">
    <location>
        <begin position="65"/>
        <end position="155"/>
    </location>
</feature>
<keyword evidence="7 14" id="KW-0560">Oxidoreductase</keyword>
<feature type="active site" description="Proton acceptor" evidence="9">
    <location>
        <position position="96"/>
    </location>
</feature>
<evidence type="ECO:0000256" key="6">
    <source>
        <dbReference type="ARBA" id="ARBA00022837"/>
    </source>
</evidence>
<evidence type="ECO:0000256" key="8">
    <source>
        <dbReference type="ARBA" id="ARBA00023004"/>
    </source>
</evidence>